<dbReference type="Proteomes" id="UP000683360">
    <property type="component" value="Unassembled WGS sequence"/>
</dbReference>
<proteinExistence type="predicted"/>
<reference evidence="1" key="1">
    <citation type="submission" date="2021-03" db="EMBL/GenBank/DDBJ databases">
        <authorList>
            <person name="Bekaert M."/>
        </authorList>
    </citation>
    <scope>NUCLEOTIDE SEQUENCE</scope>
</reference>
<accession>A0A8S3RFU5</accession>
<name>A0A8S3RFU5_MYTED</name>
<evidence type="ECO:0000313" key="2">
    <source>
        <dbReference type="Proteomes" id="UP000683360"/>
    </source>
</evidence>
<evidence type="ECO:0000313" key="1">
    <source>
        <dbReference type="EMBL" id="CAG2205639.1"/>
    </source>
</evidence>
<gene>
    <name evidence="1" type="ORF">MEDL_20003</name>
</gene>
<keyword evidence="2" id="KW-1185">Reference proteome</keyword>
<comment type="caution">
    <text evidence="1">The sequence shown here is derived from an EMBL/GenBank/DDBJ whole genome shotgun (WGS) entry which is preliminary data.</text>
</comment>
<organism evidence="1 2">
    <name type="scientific">Mytilus edulis</name>
    <name type="common">Blue mussel</name>
    <dbReference type="NCBI Taxonomy" id="6550"/>
    <lineage>
        <taxon>Eukaryota</taxon>
        <taxon>Metazoa</taxon>
        <taxon>Spiralia</taxon>
        <taxon>Lophotrochozoa</taxon>
        <taxon>Mollusca</taxon>
        <taxon>Bivalvia</taxon>
        <taxon>Autobranchia</taxon>
        <taxon>Pteriomorphia</taxon>
        <taxon>Mytilida</taxon>
        <taxon>Mytiloidea</taxon>
        <taxon>Mytilidae</taxon>
        <taxon>Mytilinae</taxon>
        <taxon>Mytilus</taxon>
    </lineage>
</organism>
<dbReference type="EMBL" id="CAJPWZ010001027">
    <property type="protein sequence ID" value="CAG2205639.1"/>
    <property type="molecule type" value="Genomic_DNA"/>
</dbReference>
<dbReference type="AlphaFoldDB" id="A0A8S3RFU5"/>
<protein>
    <submittedName>
        <fullName evidence="1">Uncharacterized protein</fullName>
    </submittedName>
</protein>
<sequence length="204" mass="22330">MNQECVKSDYIRWTSNESGVLLQTISILGGHPMKECVVISHTISILGGHPMNQSVLSQTISILGGHPNESGVFKSDYQYIRWTSNESESSNGVLSQTISILGGHPMTVLSSVGGHPMNQECVRLSVLGRYRVYQISIRCHTIRLGGHPMNQECVKSDYQYIRWTSNESGVCGHPSQTISILGGHPMNQEVRLSVLGGTSNESVC</sequence>